<evidence type="ECO:0000256" key="1">
    <source>
        <dbReference type="SAM" id="MobiDB-lite"/>
    </source>
</evidence>
<sequence length="300" mass="33362">MPQLRDNLKTSTRPKHNKKVPSKQNTRPNQEDNHPTTTPSRTTPQGHPMSPTITTSQRMRRLLVVALTLHPLCALAMDCKENLPTNTTIPPDIEHPYTQRGDRCEGTYAPGTSQALDARISLIGVVPELTETIPQTKNLLLQWACGEAHVRAVATHELAYRMDTQTTPPFNWTTELLAKSDIPIHQIAVIAIATQNGTKIFCPVRITKTQSSATPPDPIRLRFHSEEPLREIRATLLIDKSTTLTLESTNQTTITKAFFVKIPRGQIPIGKHATLRIRALIPDGHEGTPTSEDFHLGPDM</sequence>
<feature type="compositionally biased region" description="Basic residues" evidence="1">
    <location>
        <begin position="12"/>
        <end position="21"/>
    </location>
</feature>
<comment type="caution">
    <text evidence="2">The sequence shown here is derived from an EMBL/GenBank/DDBJ whole genome shotgun (WGS) entry which is preliminary data.</text>
</comment>
<evidence type="ECO:0000313" key="2">
    <source>
        <dbReference type="EMBL" id="SET77037.1"/>
    </source>
</evidence>
<reference evidence="2 3" key="1">
    <citation type="submission" date="2016-10" db="EMBL/GenBank/DDBJ databases">
        <authorList>
            <person name="Varghese N."/>
            <person name="Submissions S."/>
        </authorList>
    </citation>
    <scope>NUCLEOTIDE SEQUENCE [LARGE SCALE GENOMIC DNA]</scope>
    <source>
        <strain evidence="2 3">DSM 16525</strain>
    </source>
</reference>
<dbReference type="EMBL" id="FOIB01000003">
    <property type="protein sequence ID" value="SET77037.1"/>
    <property type="molecule type" value="Genomic_DNA"/>
</dbReference>
<evidence type="ECO:0008006" key="4">
    <source>
        <dbReference type="Google" id="ProtNLM"/>
    </source>
</evidence>
<organism evidence="2 3">
    <name type="scientific">Myxococcus fulvus</name>
    <dbReference type="NCBI Taxonomy" id="33"/>
    <lineage>
        <taxon>Bacteria</taxon>
        <taxon>Pseudomonadati</taxon>
        <taxon>Myxococcota</taxon>
        <taxon>Myxococcia</taxon>
        <taxon>Myxococcales</taxon>
        <taxon>Cystobacterineae</taxon>
        <taxon>Myxococcaceae</taxon>
        <taxon>Myxococcus</taxon>
    </lineage>
</organism>
<keyword evidence="3" id="KW-1185">Reference proteome</keyword>
<protein>
    <recommendedName>
        <fullName evidence="4">Lipoprotein</fullName>
    </recommendedName>
</protein>
<evidence type="ECO:0000313" key="3">
    <source>
        <dbReference type="Proteomes" id="UP000183760"/>
    </source>
</evidence>
<accession>A0ABY1C7F4</accession>
<feature type="compositionally biased region" description="Polar residues" evidence="1">
    <location>
        <begin position="35"/>
        <end position="55"/>
    </location>
</feature>
<dbReference type="Proteomes" id="UP000183760">
    <property type="component" value="Unassembled WGS sequence"/>
</dbReference>
<proteinExistence type="predicted"/>
<name>A0ABY1C7F4_MYXFU</name>
<gene>
    <name evidence="2" type="ORF">SAMN05443572_103145</name>
</gene>
<feature type="region of interest" description="Disordered" evidence="1">
    <location>
        <begin position="1"/>
        <end position="55"/>
    </location>
</feature>